<evidence type="ECO:0000313" key="1">
    <source>
        <dbReference type="EMBL" id="MDI9874632.1"/>
    </source>
</evidence>
<dbReference type="SUPFAM" id="SSF52540">
    <property type="entry name" value="P-loop containing nucleoside triphosphate hydrolases"/>
    <property type="match status" value="1"/>
</dbReference>
<organism evidence="1 2">
    <name type="scientific">Flectobacillus rivi</name>
    <dbReference type="NCBI Taxonomy" id="2984209"/>
    <lineage>
        <taxon>Bacteria</taxon>
        <taxon>Pseudomonadati</taxon>
        <taxon>Bacteroidota</taxon>
        <taxon>Cytophagia</taxon>
        <taxon>Cytophagales</taxon>
        <taxon>Flectobacillaceae</taxon>
        <taxon>Flectobacillus</taxon>
    </lineage>
</organism>
<evidence type="ECO:0008006" key="3">
    <source>
        <dbReference type="Google" id="ProtNLM"/>
    </source>
</evidence>
<protein>
    <recommendedName>
        <fullName evidence="3">AAA+ ATPase domain-containing protein</fullName>
    </recommendedName>
</protein>
<reference evidence="1 2" key="1">
    <citation type="submission" date="2023-05" db="EMBL/GenBank/DDBJ databases">
        <title>Novel species of genus Flectobacillus isolated from stream in China.</title>
        <authorList>
            <person name="Lu H."/>
        </authorList>
    </citation>
    <scope>NUCLEOTIDE SEQUENCE [LARGE SCALE GENOMIC DNA]</scope>
    <source>
        <strain evidence="1 2">LFS242W</strain>
    </source>
</reference>
<dbReference type="EMBL" id="JASHIE010000005">
    <property type="protein sequence ID" value="MDI9874632.1"/>
    <property type="molecule type" value="Genomic_DNA"/>
</dbReference>
<name>A0ABT6Z0H8_9BACT</name>
<proteinExistence type="predicted"/>
<accession>A0ABT6Z0H8</accession>
<evidence type="ECO:0000313" key="2">
    <source>
        <dbReference type="Proteomes" id="UP001225761"/>
    </source>
</evidence>
<sequence length="390" mass="44370">MLTAKQKKEQLQNNTEVKAPIIPLTDIKPTPKNFSIPSVVNVGISDILSKRIDSTIEIKPIIPTVYIADSRFAVKGDISMISGKPKAGKSTITKMILATALMEEVPKDFDSLGIRSNYCKGQNVIYIDTEQNPADTFEFYNEVVKITGLKKAPENFIVLNWRDFDYQQCLEHLVAIFEQIKDIYMIVLDGITDLIPSSNDETSSVMLIRYLMKESTVRNTCIIACIHENGDSGKMRGHIGAEAARKCQGTISVRYDEAKKVRVIKPLFLRRGKMFEEIYWESESGIPRSCSAELIEKLKSEQATEDKRKIECEEILNQVYIKAKDTGLNSAELLKYVKTYQPSKKGESADACRKRAGRYIDTMKKLELITEKDNLWYYDRTGQQELFNNE</sequence>
<dbReference type="RefSeq" id="WP_283381467.1">
    <property type="nucleotide sequence ID" value="NZ_JASHIE010000005.1"/>
</dbReference>
<comment type="caution">
    <text evidence="1">The sequence shown here is derived from an EMBL/GenBank/DDBJ whole genome shotgun (WGS) entry which is preliminary data.</text>
</comment>
<keyword evidence="2" id="KW-1185">Reference proteome</keyword>
<dbReference type="InterPro" id="IPR027417">
    <property type="entry name" value="P-loop_NTPase"/>
</dbReference>
<dbReference type="Gene3D" id="3.40.50.300">
    <property type="entry name" value="P-loop containing nucleotide triphosphate hydrolases"/>
    <property type="match status" value="1"/>
</dbReference>
<gene>
    <name evidence="1" type="ORF">QM481_08840</name>
</gene>
<dbReference type="Proteomes" id="UP001225761">
    <property type="component" value="Unassembled WGS sequence"/>
</dbReference>